<evidence type="ECO:0000313" key="8">
    <source>
        <dbReference type="Proteomes" id="UP001303373"/>
    </source>
</evidence>
<gene>
    <name evidence="7" type="ORF">R9X50_00349100</name>
</gene>
<keyword evidence="4" id="KW-0560">Oxidoreductase</keyword>
<evidence type="ECO:0000259" key="6">
    <source>
        <dbReference type="PROSITE" id="PS51387"/>
    </source>
</evidence>
<keyword evidence="2" id="KW-0285">Flavoprotein</keyword>
<keyword evidence="3" id="KW-0274">FAD</keyword>
<accession>A0AAQ3R9G1</accession>
<dbReference type="Pfam" id="PF01565">
    <property type="entry name" value="FAD_binding_4"/>
    <property type="match status" value="1"/>
</dbReference>
<evidence type="ECO:0000256" key="3">
    <source>
        <dbReference type="ARBA" id="ARBA00022827"/>
    </source>
</evidence>
<keyword evidence="5" id="KW-0732">Signal</keyword>
<evidence type="ECO:0000256" key="1">
    <source>
        <dbReference type="ARBA" id="ARBA00005466"/>
    </source>
</evidence>
<dbReference type="InterPro" id="IPR016169">
    <property type="entry name" value="FAD-bd_PCMH_sub2"/>
</dbReference>
<dbReference type="InterPro" id="IPR016166">
    <property type="entry name" value="FAD-bd_PCMH"/>
</dbReference>
<dbReference type="AlphaFoldDB" id="A0AAQ3R9G1"/>
<dbReference type="InterPro" id="IPR006094">
    <property type="entry name" value="Oxid_FAD_bind_N"/>
</dbReference>
<feature type="chain" id="PRO_5042849931" description="FAD-binding PCMH-type domain-containing protein" evidence="5">
    <location>
        <begin position="19"/>
        <end position="481"/>
    </location>
</feature>
<feature type="signal peptide" evidence="5">
    <location>
        <begin position="1"/>
        <end position="18"/>
    </location>
</feature>
<evidence type="ECO:0000256" key="2">
    <source>
        <dbReference type="ARBA" id="ARBA00022630"/>
    </source>
</evidence>
<evidence type="ECO:0000313" key="7">
    <source>
        <dbReference type="EMBL" id="WPH00661.1"/>
    </source>
</evidence>
<protein>
    <recommendedName>
        <fullName evidence="6">FAD-binding PCMH-type domain-containing protein</fullName>
    </recommendedName>
</protein>
<organism evidence="7 8">
    <name type="scientific">Acrodontium crateriforme</name>
    <dbReference type="NCBI Taxonomy" id="150365"/>
    <lineage>
        <taxon>Eukaryota</taxon>
        <taxon>Fungi</taxon>
        <taxon>Dikarya</taxon>
        <taxon>Ascomycota</taxon>
        <taxon>Pezizomycotina</taxon>
        <taxon>Dothideomycetes</taxon>
        <taxon>Dothideomycetidae</taxon>
        <taxon>Mycosphaerellales</taxon>
        <taxon>Teratosphaeriaceae</taxon>
        <taxon>Acrodontium</taxon>
    </lineage>
</organism>
<dbReference type="SUPFAM" id="SSF56176">
    <property type="entry name" value="FAD-binding/transporter-associated domain-like"/>
    <property type="match status" value="1"/>
</dbReference>
<dbReference type="Gene3D" id="3.40.462.20">
    <property type="match status" value="1"/>
</dbReference>
<dbReference type="PANTHER" id="PTHR42973">
    <property type="entry name" value="BINDING OXIDOREDUCTASE, PUTATIVE (AFU_ORTHOLOGUE AFUA_1G17690)-RELATED"/>
    <property type="match status" value="1"/>
</dbReference>
<feature type="domain" description="FAD-binding PCMH-type" evidence="6">
    <location>
        <begin position="61"/>
        <end position="230"/>
    </location>
</feature>
<dbReference type="Gene3D" id="3.30.465.10">
    <property type="match status" value="1"/>
</dbReference>
<reference evidence="7 8" key="1">
    <citation type="submission" date="2023-11" db="EMBL/GenBank/DDBJ databases">
        <title>An acidophilic fungus is an integral part of prey digestion in a carnivorous sundew plant.</title>
        <authorList>
            <person name="Tsai I.J."/>
        </authorList>
    </citation>
    <scope>NUCLEOTIDE SEQUENCE [LARGE SCALE GENOMIC DNA]</scope>
    <source>
        <strain evidence="7">169a</strain>
    </source>
</reference>
<dbReference type="InterPro" id="IPR050416">
    <property type="entry name" value="FAD-linked_Oxidoreductase"/>
</dbReference>
<dbReference type="PANTHER" id="PTHR42973:SF13">
    <property type="entry name" value="FAD-BINDING PCMH-TYPE DOMAIN-CONTAINING PROTEIN"/>
    <property type="match status" value="1"/>
</dbReference>
<dbReference type="Proteomes" id="UP001303373">
    <property type="component" value="Chromosome 4"/>
</dbReference>
<dbReference type="EMBL" id="CP138583">
    <property type="protein sequence ID" value="WPH00661.1"/>
    <property type="molecule type" value="Genomic_DNA"/>
</dbReference>
<sequence>MMRQFATAAALFCAHALATIDSFAYLDTCSEIQSVISSASRVDYLLDLAYLPAINHWYESSSEASACVLNAGSTEDVAAAIKIIGNRQVPFAIKSGGHATNPGFSSTPGVHIWFDKYKSVTLSSDKQTALVGAGAIFSDVYNALDGTGVTINGGRVPGPGVGGFTLGGGFSWWTNQYGLTCDTVKSFTLVAPNGTIIHVDSSKPDLFFALKGAGNRMGIVTEFEYYTHLQGDVYGGLILLPQDDIVSLVEDTKVFAQQNKDPKVQIINVLDVTILGISSQLLVFHDAPYEPDSLKPFDKYHDAFINDVKVQSVSSFVSAIPAVLGGSLRGTFNTISVTNLTSTYLDAVYAEAQAVQKIIGLHGGRDFRFEIEPFLPTHGQHATDSAYAHADSPLPLNLDVSWSNPLDDEFWIDYTDGVVARLRQLAQSENILSPQTYSNYAATGTSADQLFGVENAARVRKIRDEIDPNNVMDLAGGFNLH</sequence>
<name>A0AAQ3R9G1_9PEZI</name>
<evidence type="ECO:0000256" key="5">
    <source>
        <dbReference type="SAM" id="SignalP"/>
    </source>
</evidence>
<keyword evidence="8" id="KW-1185">Reference proteome</keyword>
<dbReference type="InterPro" id="IPR036318">
    <property type="entry name" value="FAD-bd_PCMH-like_sf"/>
</dbReference>
<dbReference type="PROSITE" id="PS51387">
    <property type="entry name" value="FAD_PCMH"/>
    <property type="match status" value="1"/>
</dbReference>
<dbReference type="GO" id="GO:0071949">
    <property type="term" value="F:FAD binding"/>
    <property type="evidence" value="ECO:0007669"/>
    <property type="project" value="InterPro"/>
</dbReference>
<comment type="similarity">
    <text evidence="1">Belongs to the oxygen-dependent FAD-linked oxidoreductase family.</text>
</comment>
<dbReference type="GO" id="GO:0016491">
    <property type="term" value="F:oxidoreductase activity"/>
    <property type="evidence" value="ECO:0007669"/>
    <property type="project" value="UniProtKB-KW"/>
</dbReference>
<evidence type="ECO:0000256" key="4">
    <source>
        <dbReference type="ARBA" id="ARBA00023002"/>
    </source>
</evidence>
<proteinExistence type="inferred from homology"/>